<evidence type="ECO:0000313" key="3">
    <source>
        <dbReference type="Proteomes" id="UP000683511"/>
    </source>
</evidence>
<dbReference type="Gene3D" id="3.30.590.20">
    <property type="match status" value="1"/>
</dbReference>
<dbReference type="Proteomes" id="UP000683511">
    <property type="component" value="Chromosome"/>
</dbReference>
<name>A0A975T8T2_9NOST</name>
<dbReference type="GO" id="GO:0042398">
    <property type="term" value="P:modified amino acid biosynthetic process"/>
    <property type="evidence" value="ECO:0007669"/>
    <property type="project" value="InterPro"/>
</dbReference>
<dbReference type="AlphaFoldDB" id="A0A975T8T2"/>
<comment type="catalytic activity">
    <reaction evidence="1">
        <text>L-cysteine + L-glutamate + ATP = gamma-L-glutamyl-L-cysteine + ADP + phosphate + H(+)</text>
        <dbReference type="Rhea" id="RHEA:13285"/>
        <dbReference type="ChEBI" id="CHEBI:15378"/>
        <dbReference type="ChEBI" id="CHEBI:29985"/>
        <dbReference type="ChEBI" id="CHEBI:30616"/>
        <dbReference type="ChEBI" id="CHEBI:35235"/>
        <dbReference type="ChEBI" id="CHEBI:43474"/>
        <dbReference type="ChEBI" id="CHEBI:58173"/>
        <dbReference type="ChEBI" id="CHEBI:456216"/>
        <dbReference type="EC" id="6.3.2.2"/>
    </reaction>
</comment>
<proteinExistence type="predicted"/>
<organism evidence="2 3">
    <name type="scientific">Richelia sinica FACHB-800</name>
    <dbReference type="NCBI Taxonomy" id="1357546"/>
    <lineage>
        <taxon>Bacteria</taxon>
        <taxon>Bacillati</taxon>
        <taxon>Cyanobacteriota</taxon>
        <taxon>Cyanophyceae</taxon>
        <taxon>Nostocales</taxon>
        <taxon>Nostocaceae</taxon>
        <taxon>Richelia</taxon>
    </lineage>
</organism>
<reference evidence="2" key="1">
    <citation type="submission" date="2017-04" db="EMBL/GenBank/DDBJ databases">
        <title>Genome deletions in a multicellular cyanobacterial endosymbiont for morphological adaptation in marine diatoms.</title>
        <authorList>
            <person name="Wang Y."/>
            <person name="Gao H."/>
            <person name="Li R."/>
            <person name="Xu X."/>
        </authorList>
    </citation>
    <scope>NUCLEOTIDE SEQUENCE</scope>
    <source>
        <strain evidence="2">FACHB 800</strain>
    </source>
</reference>
<evidence type="ECO:0000313" key="2">
    <source>
        <dbReference type="EMBL" id="QXE23471.1"/>
    </source>
</evidence>
<keyword evidence="3" id="KW-1185">Reference proteome</keyword>
<accession>A0A975T8T2</accession>
<dbReference type="KEGG" id="rsin:B6N60_02161"/>
<keyword evidence="2" id="KW-0436">Ligase</keyword>
<dbReference type="InterPro" id="IPR014746">
    <property type="entry name" value="Gln_synth/guanido_kin_cat_dom"/>
</dbReference>
<protein>
    <submittedName>
        <fullName evidence="2">Glutamate-cysteine ligase family 2</fullName>
    </submittedName>
</protein>
<dbReference type="InterPro" id="IPR050141">
    <property type="entry name" value="GCL_type2/YbdK_subfam"/>
</dbReference>
<sequence>MSDMGVVKRRIGLEQEFFLVDENGYLSDRADEFLDSCHLMAQAQGINPNYFVPEFVKSMVEINTPPAYTGIELAREYLKNLKLALSVSRQMHLRLYPLSSYPLHIMPVMRDRPNYHIQARTVGYDKFLHAGKCTGTHLHLEVPAGVIDPRVAVSYNSTSAEREELLNIYNLATACDSALISLTRACPFYEGQAIGLAAHTIRYRGSEVFGWEGVYTNLQAVGGLMPYAETVEDLVEQQFARYYTWLQALEKAGIERHQFLESGGSLLKSAWNPIRLNKIGTVEVRCIDSNYPSVTLAIIILLENAANRVRHENLTVRPAKGVEVFELAGNHLYVPDFAYLNGQLLYTAATEGMKSPRVQAYVDSIFKFAMSEAKEGAHFLEKLSQDMEHYQTIEAEILQEFTPTTAQLSLDAGLRLVRECCEKLEVQVSWLDDGNLN</sequence>
<dbReference type="InterPro" id="IPR006336">
    <property type="entry name" value="GCS2"/>
</dbReference>
<gene>
    <name evidence="2" type="ORF">B6N60_02161</name>
</gene>
<dbReference type="EMBL" id="CP021056">
    <property type="protein sequence ID" value="QXE23471.1"/>
    <property type="molecule type" value="Genomic_DNA"/>
</dbReference>
<dbReference type="GO" id="GO:0004357">
    <property type="term" value="F:glutamate-cysteine ligase activity"/>
    <property type="evidence" value="ECO:0007669"/>
    <property type="project" value="UniProtKB-EC"/>
</dbReference>
<dbReference type="PANTHER" id="PTHR36510">
    <property type="entry name" value="GLUTAMATE--CYSTEINE LIGASE 2-RELATED"/>
    <property type="match status" value="1"/>
</dbReference>
<dbReference type="Pfam" id="PF04107">
    <property type="entry name" value="GCS2"/>
    <property type="match status" value="1"/>
</dbReference>
<evidence type="ECO:0000256" key="1">
    <source>
        <dbReference type="ARBA" id="ARBA00048819"/>
    </source>
</evidence>
<dbReference type="SUPFAM" id="SSF55931">
    <property type="entry name" value="Glutamine synthetase/guanido kinase"/>
    <property type="match status" value="1"/>
</dbReference>
<dbReference type="PANTHER" id="PTHR36510:SF3">
    <property type="entry name" value="CONSERVED PROTEIN"/>
    <property type="match status" value="1"/>
</dbReference>